<protein>
    <submittedName>
        <fullName evidence="2">Uncharacterized protein</fullName>
    </submittedName>
</protein>
<dbReference type="EMBL" id="RSCE01000011">
    <property type="protein sequence ID" value="RSH79096.1"/>
    <property type="molecule type" value="Genomic_DNA"/>
</dbReference>
<evidence type="ECO:0000256" key="1">
    <source>
        <dbReference type="SAM" id="MobiDB-lite"/>
    </source>
</evidence>
<organism evidence="2 3">
    <name type="scientific">Apiotrichum porosum</name>
    <dbReference type="NCBI Taxonomy" id="105984"/>
    <lineage>
        <taxon>Eukaryota</taxon>
        <taxon>Fungi</taxon>
        <taxon>Dikarya</taxon>
        <taxon>Basidiomycota</taxon>
        <taxon>Agaricomycotina</taxon>
        <taxon>Tremellomycetes</taxon>
        <taxon>Trichosporonales</taxon>
        <taxon>Trichosporonaceae</taxon>
        <taxon>Apiotrichum</taxon>
    </lineage>
</organism>
<keyword evidence="3" id="KW-1185">Reference proteome</keyword>
<reference evidence="2 3" key="1">
    <citation type="submission" date="2018-11" db="EMBL/GenBank/DDBJ databases">
        <title>Genome sequence of Apiotrichum porosum DSM 27194.</title>
        <authorList>
            <person name="Aliyu H."/>
            <person name="Gorte O."/>
            <person name="Ochsenreither K."/>
        </authorList>
    </citation>
    <scope>NUCLEOTIDE SEQUENCE [LARGE SCALE GENOMIC DNA]</scope>
    <source>
        <strain evidence="2 3">DSM 27194</strain>
    </source>
</reference>
<sequence>MSNDPQPFTSSSSSSSVPTKRTAHPLPANPSTGKLPKHARDAPPPDTTGLSTTSVATGCGGRVVFVVHTTPTSASGSQINAVTAKTAFMPRYKARHFTTTTSAQASGCSASWRACGPIEGAFHVSIGDKDHITVFFEEPGGAKVALALASTLSPCCDLQSSGDNGKRQRQELLMFVSYYTLRRSSGWRLVAKSDYHIMRRRQCNNAQYTALADRWRSGSPPPPPPPPPPVERGRLPSSLRPFTDLDGDGITPPIFGVLATPWADIDTNNLPIDALRLQTASLLPELPVQFTTPRDWSDRPPEPISFCNNNQDHQAFWETMVHKDPIKPFNPVEGMGLRTASVPNPFTQKFGSPSEIGKIMS</sequence>
<gene>
    <name evidence="2" type="ORF">EHS24_002030</name>
</gene>
<feature type="region of interest" description="Disordered" evidence="1">
    <location>
        <begin position="213"/>
        <end position="242"/>
    </location>
</feature>
<name>A0A427XJT3_9TREE</name>
<dbReference type="Proteomes" id="UP000279236">
    <property type="component" value="Unassembled WGS sequence"/>
</dbReference>
<evidence type="ECO:0000313" key="2">
    <source>
        <dbReference type="EMBL" id="RSH79096.1"/>
    </source>
</evidence>
<accession>A0A427XJT3</accession>
<dbReference type="AlphaFoldDB" id="A0A427XJT3"/>
<dbReference type="RefSeq" id="XP_028474243.1">
    <property type="nucleotide sequence ID" value="XM_028617780.1"/>
</dbReference>
<evidence type="ECO:0000313" key="3">
    <source>
        <dbReference type="Proteomes" id="UP000279236"/>
    </source>
</evidence>
<comment type="caution">
    <text evidence="2">The sequence shown here is derived from an EMBL/GenBank/DDBJ whole genome shotgun (WGS) entry which is preliminary data.</text>
</comment>
<feature type="compositionally biased region" description="Pro residues" evidence="1">
    <location>
        <begin position="219"/>
        <end position="230"/>
    </location>
</feature>
<feature type="region of interest" description="Disordered" evidence="1">
    <location>
        <begin position="1"/>
        <end position="53"/>
    </location>
</feature>
<proteinExistence type="predicted"/>
<dbReference type="GeneID" id="39586573"/>